<proteinExistence type="predicted"/>
<dbReference type="PANTHER" id="PTHR33498:SF1">
    <property type="entry name" value="TRANSPOSASE FOR INSERTION SEQUENCE ELEMENT IS1557"/>
    <property type="match status" value="1"/>
</dbReference>
<name>A0A069SPA3_PHOVU</name>
<feature type="non-terminal residue" evidence="2">
    <location>
        <position position="1"/>
    </location>
</feature>
<dbReference type="AlphaFoldDB" id="A0A069SPA3"/>
<accession>A0A069SPA3</accession>
<evidence type="ECO:0000259" key="1">
    <source>
        <dbReference type="Pfam" id="PF01610"/>
    </source>
</evidence>
<dbReference type="Pfam" id="PF01610">
    <property type="entry name" value="DDE_Tnp_ISL3"/>
    <property type="match status" value="1"/>
</dbReference>
<dbReference type="InterPro" id="IPR002560">
    <property type="entry name" value="Transposase_DDE"/>
</dbReference>
<organism evidence="2 3">
    <name type="scientific">Phocaeicola vulgatus str. 3975 RP4</name>
    <dbReference type="NCBI Taxonomy" id="1339352"/>
    <lineage>
        <taxon>Bacteria</taxon>
        <taxon>Pseudomonadati</taxon>
        <taxon>Bacteroidota</taxon>
        <taxon>Bacteroidia</taxon>
        <taxon>Bacteroidales</taxon>
        <taxon>Bacteroidaceae</taxon>
        <taxon>Phocaeicola</taxon>
    </lineage>
</organism>
<dbReference type="PANTHER" id="PTHR33498">
    <property type="entry name" value="TRANSPOSASE FOR INSERTION SEQUENCE ELEMENT IS1557"/>
    <property type="match status" value="1"/>
</dbReference>
<sequence>RLPHRKRLSVKTVTTDLSSAMMLTVRKVFPAAKLINDRFHVQQLMSEAVDQLRIRYRWKVLDAENQAIREHRQKKKEAKSKAERERIGKWEPERMENGETLPQIVSRSKHIILKHWSKWNEQQKTRAAILFDKFPKLLEGYSLSMKLTDIFNKKSGPDEARLNLARWYNEVEKFDYMEFNKVLDTFSNHSTTIINYFEERLTNASAESFNAKIKAFRSQLRGVADLKFFMFRLARLYA</sequence>
<dbReference type="PATRIC" id="fig|1339352.3.peg.156"/>
<gene>
    <name evidence="2" type="ORF">M099_0163</name>
</gene>
<dbReference type="Proteomes" id="UP000027661">
    <property type="component" value="Unassembled WGS sequence"/>
</dbReference>
<evidence type="ECO:0000313" key="3">
    <source>
        <dbReference type="Proteomes" id="UP000027661"/>
    </source>
</evidence>
<dbReference type="EMBL" id="JNHM01000002">
    <property type="protein sequence ID" value="KDS56927.1"/>
    <property type="molecule type" value="Genomic_DNA"/>
</dbReference>
<comment type="caution">
    <text evidence="2">The sequence shown here is derived from an EMBL/GenBank/DDBJ whole genome shotgun (WGS) entry which is preliminary data.</text>
</comment>
<evidence type="ECO:0000313" key="2">
    <source>
        <dbReference type="EMBL" id="KDS56927.1"/>
    </source>
</evidence>
<feature type="domain" description="Transposase IS204/IS1001/IS1096/IS1165 DDE" evidence="1">
    <location>
        <begin position="4"/>
        <end position="232"/>
    </location>
</feature>
<dbReference type="InterPro" id="IPR047951">
    <property type="entry name" value="Transpos_ISL3"/>
</dbReference>
<reference evidence="2 3" key="1">
    <citation type="submission" date="2014-04" db="EMBL/GenBank/DDBJ databases">
        <authorList>
            <person name="Sears C."/>
            <person name="Carroll K."/>
            <person name="Sack B.R."/>
            <person name="Qadri F."/>
            <person name="Myers L.L."/>
            <person name="Chung G.-T."/>
            <person name="Escheverria P."/>
            <person name="Fraser C.M."/>
            <person name="Sadzewicz L."/>
            <person name="Shefchek K.A."/>
            <person name="Tallon L."/>
            <person name="Das S.P."/>
            <person name="Daugherty S."/>
            <person name="Mongodin E.F."/>
        </authorList>
    </citation>
    <scope>NUCLEOTIDE SEQUENCE [LARGE SCALE GENOMIC DNA]</scope>
    <source>
        <strain evidence="2 3">3975 RP4</strain>
    </source>
</reference>
<dbReference type="RefSeq" id="WP_032952222.1">
    <property type="nucleotide sequence ID" value="NZ_JNHM01000002.1"/>
</dbReference>
<protein>
    <submittedName>
        <fullName evidence="2">Transposase family protein</fullName>
    </submittedName>
</protein>